<keyword evidence="3" id="KW-1185">Reference proteome</keyword>
<dbReference type="EMBL" id="JACSDZ010000001">
    <property type="protein sequence ID" value="KAF7417862.1"/>
    <property type="molecule type" value="Genomic_DNA"/>
</dbReference>
<evidence type="ECO:0000313" key="3">
    <source>
        <dbReference type="Proteomes" id="UP000617340"/>
    </source>
</evidence>
<evidence type="ECO:0000256" key="1">
    <source>
        <dbReference type="SAM" id="MobiDB-lite"/>
    </source>
</evidence>
<gene>
    <name evidence="2" type="ORF">HZH68_000515</name>
</gene>
<feature type="compositionally biased region" description="Pro residues" evidence="1">
    <location>
        <begin position="79"/>
        <end position="102"/>
    </location>
</feature>
<dbReference type="Proteomes" id="UP000617340">
    <property type="component" value="Unassembled WGS sequence"/>
</dbReference>
<accession>A0A834NTS0</accession>
<sequence length="112" mass="12709">MYFNNAVQGGHRNGDHDDFEVEKWIQRYYVDQSSTRPHTLGPLTNSYPCWITHVYSSQRASESTLASARFEAKGQHWLPPQPPSPLPPVSASPPPPSLPTSPPLRRYHERTT</sequence>
<organism evidence="2 3">
    <name type="scientific">Vespula germanica</name>
    <name type="common">German yellow jacket</name>
    <name type="synonym">Paravespula germanica</name>
    <dbReference type="NCBI Taxonomy" id="30212"/>
    <lineage>
        <taxon>Eukaryota</taxon>
        <taxon>Metazoa</taxon>
        <taxon>Ecdysozoa</taxon>
        <taxon>Arthropoda</taxon>
        <taxon>Hexapoda</taxon>
        <taxon>Insecta</taxon>
        <taxon>Pterygota</taxon>
        <taxon>Neoptera</taxon>
        <taxon>Endopterygota</taxon>
        <taxon>Hymenoptera</taxon>
        <taxon>Apocrita</taxon>
        <taxon>Aculeata</taxon>
        <taxon>Vespoidea</taxon>
        <taxon>Vespidae</taxon>
        <taxon>Vespinae</taxon>
        <taxon>Vespula</taxon>
    </lineage>
</organism>
<evidence type="ECO:0000313" key="2">
    <source>
        <dbReference type="EMBL" id="KAF7417862.1"/>
    </source>
</evidence>
<feature type="region of interest" description="Disordered" evidence="1">
    <location>
        <begin position="62"/>
        <end position="112"/>
    </location>
</feature>
<reference evidence="2" key="1">
    <citation type="journal article" date="2020" name="G3 (Bethesda)">
        <title>High-Quality Assemblies for Three Invasive Social Wasps from the &lt;i&gt;Vespula&lt;/i&gt; Genus.</title>
        <authorList>
            <person name="Harrop T.W.R."/>
            <person name="Guhlin J."/>
            <person name="McLaughlin G.M."/>
            <person name="Permina E."/>
            <person name="Stockwell P."/>
            <person name="Gilligan J."/>
            <person name="Le Lec M.F."/>
            <person name="Gruber M.A.M."/>
            <person name="Quinn O."/>
            <person name="Lovegrove M."/>
            <person name="Duncan E.J."/>
            <person name="Remnant E.J."/>
            <person name="Van Eeckhoven J."/>
            <person name="Graham B."/>
            <person name="Knapp R.A."/>
            <person name="Langford K.W."/>
            <person name="Kronenberg Z."/>
            <person name="Press M.O."/>
            <person name="Eacker S.M."/>
            <person name="Wilson-Rankin E.E."/>
            <person name="Purcell J."/>
            <person name="Lester P.J."/>
            <person name="Dearden P.K."/>
        </authorList>
    </citation>
    <scope>NUCLEOTIDE SEQUENCE</scope>
    <source>
        <strain evidence="2">Linc-1</strain>
    </source>
</reference>
<protein>
    <submittedName>
        <fullName evidence="2">Uncharacterized protein</fullName>
    </submittedName>
</protein>
<dbReference type="AlphaFoldDB" id="A0A834NTS0"/>
<name>A0A834NTS0_VESGE</name>
<proteinExistence type="predicted"/>
<comment type="caution">
    <text evidence="2">The sequence shown here is derived from an EMBL/GenBank/DDBJ whole genome shotgun (WGS) entry which is preliminary data.</text>
</comment>